<keyword evidence="3" id="KW-1185">Reference proteome</keyword>
<feature type="region of interest" description="Disordered" evidence="1">
    <location>
        <begin position="39"/>
        <end position="63"/>
    </location>
</feature>
<proteinExistence type="predicted"/>
<accession>A0AA38FYZ9</accession>
<dbReference type="Proteomes" id="UP000824469">
    <property type="component" value="Unassembled WGS sequence"/>
</dbReference>
<gene>
    <name evidence="2" type="ORF">KI387_028110</name>
</gene>
<comment type="caution">
    <text evidence="2">The sequence shown here is derived from an EMBL/GenBank/DDBJ whole genome shotgun (WGS) entry which is preliminary data.</text>
</comment>
<feature type="non-terminal residue" evidence="2">
    <location>
        <position position="63"/>
    </location>
</feature>
<reference evidence="2 3" key="1">
    <citation type="journal article" date="2021" name="Nat. Plants">
        <title>The Taxus genome provides insights into paclitaxel biosynthesis.</title>
        <authorList>
            <person name="Xiong X."/>
            <person name="Gou J."/>
            <person name="Liao Q."/>
            <person name="Li Y."/>
            <person name="Zhou Q."/>
            <person name="Bi G."/>
            <person name="Li C."/>
            <person name="Du R."/>
            <person name="Wang X."/>
            <person name="Sun T."/>
            <person name="Guo L."/>
            <person name="Liang H."/>
            <person name="Lu P."/>
            <person name="Wu Y."/>
            <person name="Zhang Z."/>
            <person name="Ro D.K."/>
            <person name="Shang Y."/>
            <person name="Huang S."/>
            <person name="Yan J."/>
        </authorList>
    </citation>
    <scope>NUCLEOTIDE SEQUENCE [LARGE SCALE GENOMIC DNA]</scope>
    <source>
        <strain evidence="2">Ta-2019</strain>
    </source>
</reference>
<feature type="compositionally biased region" description="Basic residues" evidence="1">
    <location>
        <begin position="54"/>
        <end position="63"/>
    </location>
</feature>
<feature type="non-terminal residue" evidence="2">
    <location>
        <position position="1"/>
    </location>
</feature>
<dbReference type="AlphaFoldDB" id="A0AA38FYZ9"/>
<dbReference type="EMBL" id="JAHRHJ020000006">
    <property type="protein sequence ID" value="KAH9313075.1"/>
    <property type="molecule type" value="Genomic_DNA"/>
</dbReference>
<sequence length="63" mass="7066">QEERSRVDNEIINKSLAVEDFTGPLSPEAEKRKIIPNSWKSSIDGAGGLTSQSVKRHKDHHKI</sequence>
<name>A0AA38FYZ9_TAXCH</name>
<evidence type="ECO:0000313" key="3">
    <source>
        <dbReference type="Proteomes" id="UP000824469"/>
    </source>
</evidence>
<organism evidence="2 3">
    <name type="scientific">Taxus chinensis</name>
    <name type="common">Chinese yew</name>
    <name type="synonym">Taxus wallichiana var. chinensis</name>
    <dbReference type="NCBI Taxonomy" id="29808"/>
    <lineage>
        <taxon>Eukaryota</taxon>
        <taxon>Viridiplantae</taxon>
        <taxon>Streptophyta</taxon>
        <taxon>Embryophyta</taxon>
        <taxon>Tracheophyta</taxon>
        <taxon>Spermatophyta</taxon>
        <taxon>Pinopsida</taxon>
        <taxon>Pinidae</taxon>
        <taxon>Conifers II</taxon>
        <taxon>Cupressales</taxon>
        <taxon>Taxaceae</taxon>
        <taxon>Taxus</taxon>
    </lineage>
</organism>
<evidence type="ECO:0000256" key="1">
    <source>
        <dbReference type="SAM" id="MobiDB-lite"/>
    </source>
</evidence>
<protein>
    <submittedName>
        <fullName evidence="2">Uncharacterized protein</fullName>
    </submittedName>
</protein>
<evidence type="ECO:0000313" key="2">
    <source>
        <dbReference type="EMBL" id="KAH9313075.1"/>
    </source>
</evidence>